<proteinExistence type="predicted"/>
<accession>A0A834CC87</accession>
<evidence type="ECO:0000256" key="1">
    <source>
        <dbReference type="SAM" id="MobiDB-lite"/>
    </source>
</evidence>
<reference evidence="2" key="1">
    <citation type="journal article" name="BMC Genomics">
        <title>Long-read sequencing and de novo genome assembly of marine medaka (Oryzias melastigma).</title>
        <authorList>
            <person name="Liang P."/>
            <person name="Saqib H.S.A."/>
            <person name="Ni X."/>
            <person name="Shen Y."/>
        </authorList>
    </citation>
    <scope>NUCLEOTIDE SEQUENCE</scope>
    <source>
        <strain evidence="2">Bigg-433</strain>
    </source>
</reference>
<feature type="region of interest" description="Disordered" evidence="1">
    <location>
        <begin position="253"/>
        <end position="285"/>
    </location>
</feature>
<feature type="region of interest" description="Disordered" evidence="1">
    <location>
        <begin position="123"/>
        <end position="148"/>
    </location>
</feature>
<evidence type="ECO:0000313" key="2">
    <source>
        <dbReference type="EMBL" id="KAF6723971.1"/>
    </source>
</evidence>
<name>A0A834CC87_ORYME</name>
<evidence type="ECO:0000313" key="3">
    <source>
        <dbReference type="Proteomes" id="UP000646548"/>
    </source>
</evidence>
<dbReference type="EMBL" id="WKFB01000409">
    <property type="protein sequence ID" value="KAF6723971.1"/>
    <property type="molecule type" value="Genomic_DNA"/>
</dbReference>
<comment type="caution">
    <text evidence="2">The sequence shown here is derived from an EMBL/GenBank/DDBJ whole genome shotgun (WGS) entry which is preliminary data.</text>
</comment>
<dbReference type="AlphaFoldDB" id="A0A834CC87"/>
<gene>
    <name evidence="2" type="ORF">FQA47_008161</name>
</gene>
<feature type="compositionally biased region" description="Pro residues" evidence="1">
    <location>
        <begin position="265"/>
        <end position="283"/>
    </location>
</feature>
<organism evidence="2 3">
    <name type="scientific">Oryzias melastigma</name>
    <name type="common">Marine medaka</name>
    <dbReference type="NCBI Taxonomy" id="30732"/>
    <lineage>
        <taxon>Eukaryota</taxon>
        <taxon>Metazoa</taxon>
        <taxon>Chordata</taxon>
        <taxon>Craniata</taxon>
        <taxon>Vertebrata</taxon>
        <taxon>Euteleostomi</taxon>
        <taxon>Actinopterygii</taxon>
        <taxon>Neopterygii</taxon>
        <taxon>Teleostei</taxon>
        <taxon>Neoteleostei</taxon>
        <taxon>Acanthomorphata</taxon>
        <taxon>Ovalentaria</taxon>
        <taxon>Atherinomorphae</taxon>
        <taxon>Beloniformes</taxon>
        <taxon>Adrianichthyidae</taxon>
        <taxon>Oryziinae</taxon>
        <taxon>Oryzias</taxon>
    </lineage>
</organism>
<sequence>MAEQMKLRDEAAVRRGSRVLHCAEIPLTLVRHAHELPQTPAVTRAPSVIQNSAACSCSCSLSACKLCCMRRSTSAPPPPARALLPTYLHPLCLFRAQFNWAQFCARAQPQNLQLHAAAHLRRRTPASSFSHAHRRKEQLTVRSTRSEKKRRRNFFSPVLVRLGRVPAASRRVRGVGAFLLLPSGSQVPPRAASILSGAKLHCAARGEPAPSSPPSVCARARARATGAERVRVCASLLQSCPAAARIRPTERPDWSDFRSIFGRARPPPPPSHPLPPPTHPPPLHTQQTTTYYLLLILCSCLPLLTRDYIR</sequence>
<protein>
    <submittedName>
        <fullName evidence="2">Uncharacterized protein</fullName>
    </submittedName>
</protein>
<dbReference type="Proteomes" id="UP000646548">
    <property type="component" value="Unassembled WGS sequence"/>
</dbReference>